<accession>A0A2R6S557</accession>
<comment type="caution">
    <text evidence="5">The sequence shown here is derived from an EMBL/GenBank/DDBJ whole genome shotgun (WGS) entry which is preliminary data.</text>
</comment>
<feature type="domain" description="CNNM transmembrane" evidence="4">
    <location>
        <begin position="35"/>
        <end position="95"/>
    </location>
</feature>
<keyword evidence="2 3" id="KW-0812">Transmembrane</keyword>
<proteinExistence type="predicted"/>
<protein>
    <recommendedName>
        <fullName evidence="4">CNNM transmembrane domain-containing protein</fullName>
    </recommendedName>
</protein>
<evidence type="ECO:0000259" key="4">
    <source>
        <dbReference type="PROSITE" id="PS51846"/>
    </source>
</evidence>
<dbReference type="GO" id="GO:0016020">
    <property type="term" value="C:membrane"/>
    <property type="evidence" value="ECO:0007669"/>
    <property type="project" value="UniProtKB-UniRule"/>
</dbReference>
<evidence type="ECO:0000256" key="2">
    <source>
        <dbReference type="PROSITE-ProRule" id="PRU01193"/>
    </source>
</evidence>
<dbReference type="PROSITE" id="PS51846">
    <property type="entry name" value="CNNM"/>
    <property type="match status" value="1"/>
</dbReference>
<dbReference type="AlphaFoldDB" id="A0A2R6S557"/>
<dbReference type="STRING" id="98765.A0A2R6S557"/>
<keyword evidence="2 3" id="KW-1133">Transmembrane helix</keyword>
<sequence length="95" mass="10327">MRSITALSLISRAYASPFIKAYLKETKGKEGLPPDTPDFWWHIVLSIGLVLAGGVFAGLTLGLMGLDELHLRVLSTSSDDPVERENANKGSFLKP</sequence>
<dbReference type="OrthoDB" id="3265616at2759"/>
<dbReference type="PANTHER" id="PTHR12064">
    <property type="entry name" value="METAL TRANSPORTER CNNM"/>
    <property type="match status" value="1"/>
</dbReference>
<dbReference type="GO" id="GO:0005737">
    <property type="term" value="C:cytoplasm"/>
    <property type="evidence" value="ECO:0007669"/>
    <property type="project" value="TreeGrafter"/>
</dbReference>
<evidence type="ECO:0000313" key="5">
    <source>
        <dbReference type="EMBL" id="PSS37385.1"/>
    </source>
</evidence>
<evidence type="ECO:0000313" key="6">
    <source>
        <dbReference type="Proteomes" id="UP000186601"/>
    </source>
</evidence>
<organism evidence="5 6">
    <name type="scientific">Hermanssonia centrifuga</name>
    <dbReference type="NCBI Taxonomy" id="98765"/>
    <lineage>
        <taxon>Eukaryota</taxon>
        <taxon>Fungi</taxon>
        <taxon>Dikarya</taxon>
        <taxon>Basidiomycota</taxon>
        <taxon>Agaricomycotina</taxon>
        <taxon>Agaricomycetes</taxon>
        <taxon>Polyporales</taxon>
        <taxon>Meruliaceae</taxon>
        <taxon>Hermanssonia</taxon>
    </lineage>
</organism>
<dbReference type="GO" id="GO:0010960">
    <property type="term" value="P:magnesium ion homeostasis"/>
    <property type="evidence" value="ECO:0007669"/>
    <property type="project" value="InterPro"/>
</dbReference>
<keyword evidence="6" id="KW-1185">Reference proteome</keyword>
<dbReference type="InterPro" id="IPR045095">
    <property type="entry name" value="ACDP"/>
</dbReference>
<dbReference type="EMBL" id="MLYV02000046">
    <property type="protein sequence ID" value="PSS37385.1"/>
    <property type="molecule type" value="Genomic_DNA"/>
</dbReference>
<dbReference type="PANTHER" id="PTHR12064:SF97">
    <property type="entry name" value="METAL TRANSPORTER CNNM-5"/>
    <property type="match status" value="1"/>
</dbReference>
<gene>
    <name evidence="5" type="ORF">PHLCEN_2v769</name>
</gene>
<name>A0A2R6S557_9APHY</name>
<dbReference type="Proteomes" id="UP000186601">
    <property type="component" value="Unassembled WGS sequence"/>
</dbReference>
<evidence type="ECO:0000256" key="3">
    <source>
        <dbReference type="SAM" id="Phobius"/>
    </source>
</evidence>
<dbReference type="GO" id="GO:0030026">
    <property type="term" value="P:intracellular manganese ion homeostasis"/>
    <property type="evidence" value="ECO:0007669"/>
    <property type="project" value="TreeGrafter"/>
</dbReference>
<dbReference type="InterPro" id="IPR002550">
    <property type="entry name" value="CNNM"/>
</dbReference>
<keyword evidence="2 3" id="KW-0472">Membrane</keyword>
<feature type="transmembrane region" description="Helical" evidence="3">
    <location>
        <begin position="39"/>
        <end position="66"/>
    </location>
</feature>
<reference evidence="5 6" key="1">
    <citation type="submission" date="2018-02" db="EMBL/GenBank/DDBJ databases">
        <title>Genome sequence of the basidiomycete white-rot fungus Phlebia centrifuga.</title>
        <authorList>
            <person name="Granchi Z."/>
            <person name="Peng M."/>
            <person name="de Vries R.P."/>
            <person name="Hilden K."/>
            <person name="Makela M.R."/>
            <person name="Grigoriev I."/>
            <person name="Riley R."/>
        </authorList>
    </citation>
    <scope>NUCLEOTIDE SEQUENCE [LARGE SCALE GENOMIC DNA]</scope>
    <source>
        <strain evidence="5 6">FBCC195</strain>
    </source>
</reference>
<keyword evidence="1" id="KW-0677">Repeat</keyword>
<evidence type="ECO:0000256" key="1">
    <source>
        <dbReference type="ARBA" id="ARBA00022737"/>
    </source>
</evidence>